<dbReference type="Pfam" id="PF05227">
    <property type="entry name" value="CHASE3"/>
    <property type="match status" value="1"/>
</dbReference>
<evidence type="ECO:0000313" key="3">
    <source>
        <dbReference type="Proteomes" id="UP000191110"/>
    </source>
</evidence>
<dbReference type="InterPro" id="IPR007891">
    <property type="entry name" value="CHASE3"/>
</dbReference>
<feature type="domain" description="CHASE3" evidence="1">
    <location>
        <begin position="32"/>
        <end position="124"/>
    </location>
</feature>
<organism evidence="2 3">
    <name type="scientific">Solemya pervernicosa gill symbiont</name>
    <dbReference type="NCBI Taxonomy" id="642797"/>
    <lineage>
        <taxon>Bacteria</taxon>
        <taxon>Pseudomonadati</taxon>
        <taxon>Pseudomonadota</taxon>
        <taxon>Gammaproteobacteria</taxon>
        <taxon>sulfur-oxidizing symbionts</taxon>
    </lineage>
</organism>
<comment type="caution">
    <text evidence="2">The sequence shown here is derived from an EMBL/GenBank/DDBJ whole genome shotgun (WGS) entry which is preliminary data.</text>
</comment>
<protein>
    <recommendedName>
        <fullName evidence="1">CHASE3 domain-containing protein</fullName>
    </recommendedName>
</protein>
<name>A0A1T2L5D5_9GAMM</name>
<dbReference type="Proteomes" id="UP000191110">
    <property type="component" value="Unassembled WGS sequence"/>
</dbReference>
<proteinExistence type="predicted"/>
<dbReference type="EMBL" id="MPRL01000028">
    <property type="protein sequence ID" value="OOZ40282.1"/>
    <property type="molecule type" value="Genomic_DNA"/>
</dbReference>
<evidence type="ECO:0000313" key="2">
    <source>
        <dbReference type="EMBL" id="OOZ40282.1"/>
    </source>
</evidence>
<accession>A0A1T2L5D5</accession>
<dbReference type="AlphaFoldDB" id="A0A1T2L5D5"/>
<reference evidence="2 3" key="1">
    <citation type="submission" date="2016-11" db="EMBL/GenBank/DDBJ databases">
        <title>Mixed transmission modes and dynamic genome evolution in an obligate animal-bacterial symbiosis.</title>
        <authorList>
            <person name="Russell S.L."/>
            <person name="Corbett-Detig R.B."/>
            <person name="Cavanaugh C.M."/>
        </authorList>
    </citation>
    <scope>NUCLEOTIDE SEQUENCE [LARGE SCALE GENOMIC DNA]</scope>
    <source>
        <strain evidence="2">Sveles-Q1</strain>
    </source>
</reference>
<gene>
    <name evidence="2" type="ORF">BOW53_08210</name>
</gene>
<evidence type="ECO:0000259" key="1">
    <source>
        <dbReference type="Pfam" id="PF05227"/>
    </source>
</evidence>
<dbReference type="CDD" id="cd19410">
    <property type="entry name" value="HK9-like_sensor"/>
    <property type="match status" value="1"/>
</dbReference>
<keyword evidence="3" id="KW-1185">Reference proteome</keyword>
<sequence length="184" mass="20606">MVVPVGLSIMIALVCAVGLGAWNGIETLTTASGWVNHTHVVDSKLRRLLSLHIDAETGQRGFMYTGKDEFLEPYVAALTEIEERTDELKKLIGDNPTQLARLSEVEALSGQKLDELAQTIALKRGVMSKRLFPWCFQERVKLLWIASVSRSTRWLWKRTGCCKREKGRWKALFTPSTSSLLAGC</sequence>